<protein>
    <recommendedName>
        <fullName evidence="3">N-acetyltransferase domain-containing protein</fullName>
    </recommendedName>
</protein>
<reference evidence="1 2" key="1">
    <citation type="submission" date="2018-05" db="EMBL/GenBank/DDBJ databases">
        <title>Complete genome sequence of the Type Strain of Streptomyces spongiicola HNM0071, the producer of staurosporine.</title>
        <authorList>
            <person name="Zhou S."/>
            <person name="Huang X."/>
        </authorList>
    </citation>
    <scope>NUCLEOTIDE SEQUENCE [LARGE SCALE GENOMIC DNA]</scope>
    <source>
        <strain evidence="1 2">HNM0071</strain>
    </source>
</reference>
<dbReference type="Gene3D" id="3.40.630.30">
    <property type="match status" value="1"/>
</dbReference>
<organism evidence="1 2">
    <name type="scientific">Streptomyces spongiicola</name>
    <dbReference type="NCBI Taxonomy" id="1690221"/>
    <lineage>
        <taxon>Bacteria</taxon>
        <taxon>Bacillati</taxon>
        <taxon>Actinomycetota</taxon>
        <taxon>Actinomycetes</taxon>
        <taxon>Kitasatosporales</taxon>
        <taxon>Streptomycetaceae</taxon>
        <taxon>Streptomyces</taxon>
    </lineage>
</organism>
<dbReference type="InterPro" id="IPR016181">
    <property type="entry name" value="Acyl_CoA_acyltransferase"/>
</dbReference>
<evidence type="ECO:0008006" key="3">
    <source>
        <dbReference type="Google" id="ProtNLM"/>
    </source>
</evidence>
<accession>A0ABM6VGI1</accession>
<dbReference type="EMBL" id="CP029254">
    <property type="protein sequence ID" value="AWK13170.1"/>
    <property type="molecule type" value="Genomic_DNA"/>
</dbReference>
<evidence type="ECO:0000313" key="1">
    <source>
        <dbReference type="EMBL" id="AWK13170.1"/>
    </source>
</evidence>
<gene>
    <name evidence="1" type="ORF">DDQ41_27645</name>
</gene>
<dbReference type="Proteomes" id="UP000245051">
    <property type="component" value="Chromosome"/>
</dbReference>
<proteinExistence type="predicted"/>
<keyword evidence="2" id="KW-1185">Reference proteome</keyword>
<sequence>MTTSPASPGHSPENGLGLRALVRVERRARRFYEKAGFAPDGAEEPFEAVGVMVPEVRYGRRLSAAEAAADRRG</sequence>
<name>A0ABM6VGI1_9ACTN</name>
<evidence type="ECO:0000313" key="2">
    <source>
        <dbReference type="Proteomes" id="UP000245051"/>
    </source>
</evidence>
<dbReference type="SUPFAM" id="SSF55729">
    <property type="entry name" value="Acyl-CoA N-acyltransferases (Nat)"/>
    <property type="match status" value="1"/>
</dbReference>